<gene>
    <name evidence="2" type="ORF">CYY_005229</name>
</gene>
<dbReference type="EMBL" id="AJWJ01000203">
    <property type="protein sequence ID" value="KAF2073444.1"/>
    <property type="molecule type" value="Genomic_DNA"/>
</dbReference>
<dbReference type="Proteomes" id="UP000695562">
    <property type="component" value="Unassembled WGS sequence"/>
</dbReference>
<dbReference type="AlphaFoldDB" id="A0A8J4PVD6"/>
<evidence type="ECO:0000313" key="2">
    <source>
        <dbReference type="EMBL" id="KAF2073444.1"/>
    </source>
</evidence>
<sequence>MIIDYPNQLDPGVLPLGLEKLYLGKYNHPLSNPTNILPSTITKLILPNYNQPISPGQMPSSLVFLEMREFNKPLVEGALPFGTLEKLSLPIYNHPFPSTACQSDQITLNHIKVFKLDQTITNVISSRITNLQLEFAQKQYPVKLPNSITNLKLEAFGDKAFTGTIKDLLPMHVKFITLTQLTLSPNLIPISCHTLVTDQLDFNRGDIPSNIQYLKIQNFAYRFKEFIEKYSKPDSFDIIPIKNVSLRSELTTLSIKKQ</sequence>
<dbReference type="OrthoDB" id="1415503at2759"/>
<protein>
    <recommendedName>
        <fullName evidence="4">FNIP repeat-containing protein</fullName>
    </recommendedName>
</protein>
<accession>A0A8J4PVD6</accession>
<dbReference type="InterPro" id="IPR051251">
    <property type="entry name" value="STK_FNIP-Repeat"/>
</dbReference>
<dbReference type="Pfam" id="PF05725">
    <property type="entry name" value="FNIP"/>
    <property type="match status" value="1"/>
</dbReference>
<evidence type="ECO:0008006" key="4">
    <source>
        <dbReference type="Google" id="ProtNLM"/>
    </source>
</evidence>
<dbReference type="InterPro" id="IPR008615">
    <property type="entry name" value="FNIP"/>
</dbReference>
<keyword evidence="1" id="KW-0677">Repeat</keyword>
<proteinExistence type="predicted"/>
<keyword evidence="3" id="KW-1185">Reference proteome</keyword>
<dbReference type="PANTHER" id="PTHR32134:SF92">
    <property type="entry name" value="FNIP REPEAT-CONTAINING PROTEIN"/>
    <property type="match status" value="1"/>
</dbReference>
<evidence type="ECO:0000256" key="1">
    <source>
        <dbReference type="ARBA" id="ARBA00022737"/>
    </source>
</evidence>
<comment type="caution">
    <text evidence="2">The sequence shown here is derived from an EMBL/GenBank/DDBJ whole genome shotgun (WGS) entry which is preliminary data.</text>
</comment>
<dbReference type="PANTHER" id="PTHR32134">
    <property type="entry name" value="FNIP REPEAT-CONTAINING PROTEIN"/>
    <property type="match status" value="1"/>
</dbReference>
<name>A0A8J4PVD6_9MYCE</name>
<organism evidence="2 3">
    <name type="scientific">Polysphondylium violaceum</name>
    <dbReference type="NCBI Taxonomy" id="133409"/>
    <lineage>
        <taxon>Eukaryota</taxon>
        <taxon>Amoebozoa</taxon>
        <taxon>Evosea</taxon>
        <taxon>Eumycetozoa</taxon>
        <taxon>Dictyostelia</taxon>
        <taxon>Dictyosteliales</taxon>
        <taxon>Dictyosteliaceae</taxon>
        <taxon>Polysphondylium</taxon>
    </lineage>
</organism>
<evidence type="ECO:0000313" key="3">
    <source>
        <dbReference type="Proteomes" id="UP000695562"/>
    </source>
</evidence>
<reference evidence="2" key="1">
    <citation type="submission" date="2020-01" db="EMBL/GenBank/DDBJ databases">
        <title>Development of genomics and gene disruption for Polysphondylium violaceum indicates a role for the polyketide synthase stlB in stalk morphogenesis.</title>
        <authorList>
            <person name="Narita B."/>
            <person name="Kawabe Y."/>
            <person name="Kin K."/>
            <person name="Saito T."/>
            <person name="Gibbs R."/>
            <person name="Kuspa A."/>
            <person name="Muzny D."/>
            <person name="Queller D."/>
            <person name="Richards S."/>
            <person name="Strassman J."/>
            <person name="Sucgang R."/>
            <person name="Worley K."/>
            <person name="Schaap P."/>
        </authorList>
    </citation>
    <scope>NUCLEOTIDE SEQUENCE</scope>
    <source>
        <strain evidence="2">QSvi11</strain>
    </source>
</reference>